<dbReference type="Pfam" id="PF12854">
    <property type="entry name" value="PPR_1"/>
    <property type="match status" value="1"/>
</dbReference>
<dbReference type="Proteomes" id="UP000797356">
    <property type="component" value="Chromosome 1"/>
</dbReference>
<feature type="repeat" description="PPR" evidence="3">
    <location>
        <begin position="196"/>
        <end position="230"/>
    </location>
</feature>
<evidence type="ECO:0000256" key="3">
    <source>
        <dbReference type="PROSITE-ProRule" id="PRU00708"/>
    </source>
</evidence>
<dbReference type="Pfam" id="PF01535">
    <property type="entry name" value="PPR"/>
    <property type="match status" value="1"/>
</dbReference>
<feature type="repeat" description="PPR" evidence="3">
    <location>
        <begin position="301"/>
        <end position="335"/>
    </location>
</feature>
<dbReference type="InterPro" id="IPR011990">
    <property type="entry name" value="TPR-like_helical_dom_sf"/>
</dbReference>
<feature type="repeat" description="PPR" evidence="3">
    <location>
        <begin position="570"/>
        <end position="604"/>
    </location>
</feature>
<reference evidence="5" key="2">
    <citation type="submission" date="2019-07" db="EMBL/GenBank/DDBJ databases">
        <authorList>
            <person name="Yang Y."/>
            <person name="Bocs S."/>
            <person name="Baudouin L."/>
        </authorList>
    </citation>
    <scope>NUCLEOTIDE SEQUENCE</scope>
    <source>
        <tissue evidence="5">Spear leaf of Hainan Tall coconut</tissue>
    </source>
</reference>
<dbReference type="EMBL" id="CM017872">
    <property type="protein sequence ID" value="KAG1326297.1"/>
    <property type="molecule type" value="Genomic_DNA"/>
</dbReference>
<feature type="repeat" description="PPR" evidence="3">
    <location>
        <begin position="535"/>
        <end position="569"/>
    </location>
</feature>
<comment type="caution">
    <text evidence="5">The sequence shown here is derived from an EMBL/GenBank/DDBJ whole genome shotgun (WGS) entry which is preliminary data.</text>
</comment>
<dbReference type="AlphaFoldDB" id="A0A8K0HSU7"/>
<evidence type="ECO:0000256" key="4">
    <source>
        <dbReference type="SAM" id="MobiDB-lite"/>
    </source>
</evidence>
<keyword evidence="6" id="KW-1185">Reference proteome</keyword>
<comment type="similarity">
    <text evidence="1">Belongs to the PPR family. P subfamily.</text>
</comment>
<feature type="region of interest" description="Disordered" evidence="4">
    <location>
        <begin position="1"/>
        <end position="44"/>
    </location>
</feature>
<feature type="repeat" description="PPR" evidence="3">
    <location>
        <begin position="336"/>
        <end position="370"/>
    </location>
</feature>
<feature type="repeat" description="PPR" evidence="3">
    <location>
        <begin position="406"/>
        <end position="440"/>
    </location>
</feature>
<feature type="repeat" description="PPR" evidence="3">
    <location>
        <begin position="231"/>
        <end position="265"/>
    </location>
</feature>
<evidence type="ECO:0000256" key="1">
    <source>
        <dbReference type="ARBA" id="ARBA00007626"/>
    </source>
</evidence>
<dbReference type="PROSITE" id="PS51375">
    <property type="entry name" value="PPR"/>
    <property type="match status" value="10"/>
</dbReference>
<organism evidence="5 6">
    <name type="scientific">Cocos nucifera</name>
    <name type="common">Coconut palm</name>
    <dbReference type="NCBI Taxonomy" id="13894"/>
    <lineage>
        <taxon>Eukaryota</taxon>
        <taxon>Viridiplantae</taxon>
        <taxon>Streptophyta</taxon>
        <taxon>Embryophyta</taxon>
        <taxon>Tracheophyta</taxon>
        <taxon>Spermatophyta</taxon>
        <taxon>Magnoliopsida</taxon>
        <taxon>Liliopsida</taxon>
        <taxon>Arecaceae</taxon>
        <taxon>Arecoideae</taxon>
        <taxon>Cocoseae</taxon>
        <taxon>Attaleinae</taxon>
        <taxon>Cocos</taxon>
    </lineage>
</organism>
<reference evidence="5" key="1">
    <citation type="journal article" date="2017" name="Gigascience">
        <title>The genome draft of coconut (Cocos nucifera).</title>
        <authorList>
            <person name="Xiao Y."/>
            <person name="Xu P."/>
            <person name="Fan H."/>
            <person name="Baudouin L."/>
            <person name="Xia W."/>
            <person name="Bocs S."/>
            <person name="Xu J."/>
            <person name="Li Q."/>
            <person name="Guo A."/>
            <person name="Zhou L."/>
            <person name="Li J."/>
            <person name="Wu Y."/>
            <person name="Ma Z."/>
            <person name="Armero A."/>
            <person name="Issali A.E."/>
            <person name="Liu N."/>
            <person name="Peng M."/>
            <person name="Yang Y."/>
        </authorList>
    </citation>
    <scope>NUCLEOTIDE SEQUENCE</scope>
    <source>
        <tissue evidence="5">Spear leaf of Hainan Tall coconut</tissue>
    </source>
</reference>
<evidence type="ECO:0000313" key="5">
    <source>
        <dbReference type="EMBL" id="KAG1326297.1"/>
    </source>
</evidence>
<dbReference type="NCBIfam" id="TIGR00756">
    <property type="entry name" value="PPR"/>
    <property type="match status" value="11"/>
</dbReference>
<dbReference type="Pfam" id="PF13812">
    <property type="entry name" value="PPR_3"/>
    <property type="match status" value="1"/>
</dbReference>
<accession>A0A8K0HSU7</accession>
<dbReference type="PANTHER" id="PTHR47447">
    <property type="entry name" value="OS03G0856100 PROTEIN"/>
    <property type="match status" value="1"/>
</dbReference>
<feature type="repeat" description="PPR" evidence="3">
    <location>
        <begin position="371"/>
        <end position="405"/>
    </location>
</feature>
<dbReference type="OrthoDB" id="185373at2759"/>
<dbReference type="InterPro" id="IPR002885">
    <property type="entry name" value="PPR_rpt"/>
</dbReference>
<sequence length="623" mass="68676">MRPGTPPSSPFRRPLSSVPTNPEEGKDTGRAENGDGTGGGGPENLVKKVRALIRRGRFESALPLAKTLILSHKEVFPSPFRLFRALSPSPFAASLLVAACADLKLPDAAIDLLSALPEGRQRFPSLYYGKLLLEALVSARRYSDARHLFSLIVSCGISPDTPAYNKAIQSAVKSGNADGALELFDRIDRIDGRKPDAFTCNVLIFGLWRERRAGDAQKLFDEMVEREISPTIVTFNMMTDGYCKAGDLDSAFGMRDRIRASGLKPNLVTYNSLLSGLCRARRIDETKRLLEEMEADGLVPDGFTYNILFDGHSRCGNMEPSLALFDESMKKGVQMEAYTCSILLDGLCKDGKVSKAEEILEKLTEKGLVPTSVIYTTIVDGYCQVGDLEGAFSALRQMESLWLKSDFITYSSLINGLCKLGRMAEAEKMVKEMVEKGVFPTVGIYLSLMPMDKLADLKEALFQDLAAGDIQPNLQVYNMLIDANGRVGNFQRVSELIGDMKRKGISLIKGLCCEGFLSEAEDLALQLREEGLSPDVITYGTLISAYCKVSNMKKAIEIYEKMVKLGLKPTLATYHELISHLGNDGRMYELDSLYQKMLHNNLAPDRGSDIKRNCCVPGTLVKD</sequence>
<name>A0A8K0HSU7_COCNU</name>
<dbReference type="Pfam" id="PF13041">
    <property type="entry name" value="PPR_2"/>
    <property type="match status" value="4"/>
</dbReference>
<evidence type="ECO:0000313" key="6">
    <source>
        <dbReference type="Proteomes" id="UP000797356"/>
    </source>
</evidence>
<gene>
    <name evidence="5" type="ORF">COCNU_01G002310</name>
</gene>
<feature type="repeat" description="PPR" evidence="3">
    <location>
        <begin position="266"/>
        <end position="300"/>
    </location>
</feature>
<feature type="compositionally biased region" description="Basic and acidic residues" evidence="4">
    <location>
        <begin position="23"/>
        <end position="33"/>
    </location>
</feature>
<feature type="compositionally biased region" description="Low complexity" evidence="4">
    <location>
        <begin position="10"/>
        <end position="19"/>
    </location>
</feature>
<dbReference type="PANTHER" id="PTHR47447:SF22">
    <property type="entry name" value="TETRATRICOPEPTIDE-LIKE HELICAL DOMAIN SUPERFAMILY"/>
    <property type="match status" value="1"/>
</dbReference>
<dbReference type="Gene3D" id="1.25.40.10">
    <property type="entry name" value="Tetratricopeptide repeat domain"/>
    <property type="match status" value="5"/>
</dbReference>
<protein>
    <submittedName>
        <fullName evidence="5">Pentatricopeptide repeat-containing protein, mitochondrial-like</fullName>
    </submittedName>
</protein>
<evidence type="ECO:0000256" key="2">
    <source>
        <dbReference type="ARBA" id="ARBA00022737"/>
    </source>
</evidence>
<feature type="repeat" description="PPR" evidence="3">
    <location>
        <begin position="473"/>
        <end position="507"/>
    </location>
</feature>
<keyword evidence="2" id="KW-0677">Repeat</keyword>
<proteinExistence type="inferred from homology"/>